<dbReference type="Pfam" id="PF13274">
    <property type="entry name" value="SocA_Panacea"/>
    <property type="match status" value="1"/>
</dbReference>
<sequence>MEISKLTQIVNYFLGKYDGKVNYTKLIKELYLADKECIRRFDYPITDNTYVCMKLGPVLEELYRLIRREYPVATVQAQWDSLFYKSSFDLLKLVENNLPLDQLSENEITILDEIDNKYHDYTYEQLVDEVHNPALCPETIKTDSSVKIPMREILKSVGFSEESAKVWQRERLFQDSLSEALA</sequence>
<gene>
    <name evidence="2" type="ORF">SDC9_05180</name>
</gene>
<evidence type="ECO:0000313" key="2">
    <source>
        <dbReference type="EMBL" id="MPL59626.1"/>
    </source>
</evidence>
<protein>
    <recommendedName>
        <fullName evidence="1">Antitoxin SocA-like Panacea domain-containing protein</fullName>
    </recommendedName>
</protein>
<name>A0A644SY72_9ZZZZ</name>
<reference evidence="2" key="1">
    <citation type="submission" date="2019-08" db="EMBL/GenBank/DDBJ databases">
        <authorList>
            <person name="Kucharzyk K."/>
            <person name="Murdoch R.W."/>
            <person name="Higgins S."/>
            <person name="Loffler F."/>
        </authorList>
    </citation>
    <scope>NUCLEOTIDE SEQUENCE</scope>
</reference>
<feature type="domain" description="Antitoxin SocA-like Panacea" evidence="1">
    <location>
        <begin position="26"/>
        <end position="133"/>
    </location>
</feature>
<proteinExistence type="predicted"/>
<dbReference type="EMBL" id="VSSQ01000010">
    <property type="protein sequence ID" value="MPL59626.1"/>
    <property type="molecule type" value="Genomic_DNA"/>
</dbReference>
<dbReference type="InterPro" id="IPR025272">
    <property type="entry name" value="SocA_Panacea"/>
</dbReference>
<dbReference type="AlphaFoldDB" id="A0A644SY72"/>
<comment type="caution">
    <text evidence="2">The sequence shown here is derived from an EMBL/GenBank/DDBJ whole genome shotgun (WGS) entry which is preliminary data.</text>
</comment>
<evidence type="ECO:0000259" key="1">
    <source>
        <dbReference type="Pfam" id="PF13274"/>
    </source>
</evidence>
<accession>A0A644SY72</accession>
<organism evidence="2">
    <name type="scientific">bioreactor metagenome</name>
    <dbReference type="NCBI Taxonomy" id="1076179"/>
    <lineage>
        <taxon>unclassified sequences</taxon>
        <taxon>metagenomes</taxon>
        <taxon>ecological metagenomes</taxon>
    </lineage>
</organism>